<feature type="region of interest" description="Disordered" evidence="1">
    <location>
        <begin position="157"/>
        <end position="181"/>
    </location>
</feature>
<evidence type="ECO:0000256" key="1">
    <source>
        <dbReference type="SAM" id="MobiDB-lite"/>
    </source>
</evidence>
<protein>
    <recommendedName>
        <fullName evidence="4">Phasin domain-containing protein</fullName>
    </recommendedName>
</protein>
<gene>
    <name evidence="2" type="ORF">HDG41_005153</name>
</gene>
<dbReference type="AlphaFoldDB" id="A0A7W8P7P8"/>
<dbReference type="Proteomes" id="UP000592820">
    <property type="component" value="Unassembled WGS sequence"/>
</dbReference>
<reference evidence="2 3" key="1">
    <citation type="submission" date="2020-08" db="EMBL/GenBank/DDBJ databases">
        <title>Genomic Encyclopedia of Type Strains, Phase IV (KMG-V): Genome sequencing to study the core and pangenomes of soil and plant-associated prokaryotes.</title>
        <authorList>
            <person name="Whitman W."/>
        </authorList>
    </citation>
    <scope>NUCLEOTIDE SEQUENCE [LARGE SCALE GENOMIC DNA]</scope>
    <source>
        <strain evidence="2 3">JPY162</strain>
    </source>
</reference>
<evidence type="ECO:0000313" key="2">
    <source>
        <dbReference type="EMBL" id="MBB5403067.1"/>
    </source>
</evidence>
<organism evidence="2 3">
    <name type="scientific">Paraburkholderia youngii</name>
    <dbReference type="NCBI Taxonomy" id="2782701"/>
    <lineage>
        <taxon>Bacteria</taxon>
        <taxon>Pseudomonadati</taxon>
        <taxon>Pseudomonadota</taxon>
        <taxon>Betaproteobacteria</taxon>
        <taxon>Burkholderiales</taxon>
        <taxon>Burkholderiaceae</taxon>
        <taxon>Paraburkholderia</taxon>
    </lineage>
</organism>
<feature type="compositionally biased region" description="Basic residues" evidence="1">
    <location>
        <begin position="172"/>
        <end position="181"/>
    </location>
</feature>
<dbReference type="RefSeq" id="WP_311733503.1">
    <property type="nucleotide sequence ID" value="NZ_JACHDE010000011.1"/>
</dbReference>
<sequence>MSSPKQMPFALSVPTDVSQLPNQLVAGFCALMRLNVDTCRSAVTGAALHWESVWRAQTPEQLIRRQADVMPWLVLQFADYTRGWMDIASEIITPCRAVGNHDDSHELHEGTMSAEQPACATGVDPTLSEDIVSPQEQRDGESVAEADVGEMVRAILERVAKATPDTPERRSPPRARRSSTR</sequence>
<evidence type="ECO:0008006" key="4">
    <source>
        <dbReference type="Google" id="ProtNLM"/>
    </source>
</evidence>
<feature type="compositionally biased region" description="Basic and acidic residues" evidence="1">
    <location>
        <begin position="157"/>
        <end position="171"/>
    </location>
</feature>
<name>A0A7W8P7P8_9BURK</name>
<dbReference type="EMBL" id="JACHDE010000011">
    <property type="protein sequence ID" value="MBB5403067.1"/>
    <property type="molecule type" value="Genomic_DNA"/>
</dbReference>
<proteinExistence type="predicted"/>
<accession>A0A7W8P7P8</accession>
<evidence type="ECO:0000313" key="3">
    <source>
        <dbReference type="Proteomes" id="UP000592820"/>
    </source>
</evidence>
<comment type="caution">
    <text evidence="2">The sequence shown here is derived from an EMBL/GenBank/DDBJ whole genome shotgun (WGS) entry which is preliminary data.</text>
</comment>